<keyword evidence="7" id="KW-0067">ATP-binding</keyword>
<evidence type="ECO:0000256" key="3">
    <source>
        <dbReference type="ARBA" id="ARBA00022553"/>
    </source>
</evidence>
<dbReference type="PROSITE" id="PS50109">
    <property type="entry name" value="HIS_KIN"/>
    <property type="match status" value="1"/>
</dbReference>
<dbReference type="GO" id="GO:0005524">
    <property type="term" value="F:ATP binding"/>
    <property type="evidence" value="ECO:0007669"/>
    <property type="project" value="UniProtKB-KW"/>
</dbReference>
<protein>
    <recommendedName>
        <fullName evidence="2">histidine kinase</fullName>
        <ecNumber evidence="2">2.7.13.3</ecNumber>
    </recommendedName>
</protein>
<dbReference type="Gene3D" id="3.30.565.10">
    <property type="entry name" value="Histidine kinase-like ATPase, C-terminal domain"/>
    <property type="match status" value="1"/>
</dbReference>
<feature type="transmembrane region" description="Helical" evidence="9">
    <location>
        <begin position="106"/>
        <end position="125"/>
    </location>
</feature>
<gene>
    <name evidence="11" type="ORF">G6045_32675</name>
</gene>
<comment type="caution">
    <text evidence="11">The sequence shown here is derived from an EMBL/GenBank/DDBJ whole genome shotgun (WGS) entry which is preliminary data.</text>
</comment>
<sequence length="416" mass="42707">MSGWGVGVSAWTGRPAVQDAGLVALLLTGTVAWRGAPVEPTPGWAVSAVCLLAVLARRRWPVAALVAATAGTLAHMAIVTGPTLADLAAPIVLASLASRYGRTASLTALGLTLLLAGGWSLYVALDGRVDGWALEQVPGVGGHVLGEPEDGGDSGPGPTDWGTLPLFGALIAGWAVGASARSRRAYLDALATRARDLERERDQRAALAAAAERDRLTRELHDVVAHGLSVIVMQAQGAGAAFDKRPADARAALATIVDTGRASLADMRRVLASDDPDRTPRHPAPGLDRLPQLVDRVRESGLQVALHNEGPPGALPAVVDLSAYRIVQEALTNVMKHAGPTAHAEVTVRRTGDELAIEVTDDGDTGAGSADDNAGSGLRGMRDRVALLGGEMSAAPAPGGGFAVRVRLPLTQGGVG</sequence>
<dbReference type="Gene3D" id="1.20.5.1930">
    <property type="match status" value="1"/>
</dbReference>
<dbReference type="EC" id="2.7.13.3" evidence="2"/>
<dbReference type="InterPro" id="IPR011712">
    <property type="entry name" value="Sig_transdc_His_kin_sub3_dim/P"/>
</dbReference>
<dbReference type="Pfam" id="PF02518">
    <property type="entry name" value="HATPase_c"/>
    <property type="match status" value="1"/>
</dbReference>
<dbReference type="EMBL" id="JAAKZW010000212">
    <property type="protein sequence ID" value="NGO80376.1"/>
    <property type="molecule type" value="Genomic_DNA"/>
</dbReference>
<keyword evidence="9" id="KW-1133">Transmembrane helix</keyword>
<comment type="catalytic activity">
    <reaction evidence="1">
        <text>ATP + protein L-histidine = ADP + protein N-phospho-L-histidine.</text>
        <dbReference type="EC" id="2.7.13.3"/>
    </reaction>
</comment>
<evidence type="ECO:0000256" key="1">
    <source>
        <dbReference type="ARBA" id="ARBA00000085"/>
    </source>
</evidence>
<keyword evidence="3" id="KW-0597">Phosphoprotein</keyword>
<keyword evidence="5" id="KW-0547">Nucleotide-binding</keyword>
<dbReference type="InterPro" id="IPR050482">
    <property type="entry name" value="Sensor_HK_TwoCompSys"/>
</dbReference>
<dbReference type="CDD" id="cd16917">
    <property type="entry name" value="HATPase_UhpB-NarQ-NarX-like"/>
    <property type="match status" value="1"/>
</dbReference>
<dbReference type="AlphaFoldDB" id="A0A6G4XS07"/>
<keyword evidence="9" id="KW-0812">Transmembrane</keyword>
<dbReference type="InterPro" id="IPR036890">
    <property type="entry name" value="HATPase_C_sf"/>
</dbReference>
<keyword evidence="9" id="KW-0472">Membrane</keyword>
<keyword evidence="4" id="KW-0808">Transferase</keyword>
<dbReference type="PANTHER" id="PTHR24421:SF10">
    <property type="entry name" value="NITRATE_NITRITE SENSOR PROTEIN NARQ"/>
    <property type="match status" value="1"/>
</dbReference>
<organism evidence="11 12">
    <name type="scientific">Streptomyces mesophilus</name>
    <dbReference type="NCBI Taxonomy" id="1775132"/>
    <lineage>
        <taxon>Bacteria</taxon>
        <taxon>Bacillati</taxon>
        <taxon>Actinomycetota</taxon>
        <taxon>Actinomycetes</taxon>
        <taxon>Kitasatosporales</taxon>
        <taxon>Streptomycetaceae</taxon>
        <taxon>Streptomyces</taxon>
    </lineage>
</organism>
<feature type="domain" description="Histidine kinase" evidence="10">
    <location>
        <begin position="325"/>
        <end position="412"/>
    </location>
</feature>
<evidence type="ECO:0000256" key="9">
    <source>
        <dbReference type="SAM" id="Phobius"/>
    </source>
</evidence>
<dbReference type="InterPro" id="IPR055558">
    <property type="entry name" value="DUF7134"/>
</dbReference>
<dbReference type="Proteomes" id="UP000481109">
    <property type="component" value="Unassembled WGS sequence"/>
</dbReference>
<dbReference type="Pfam" id="PF07730">
    <property type="entry name" value="HisKA_3"/>
    <property type="match status" value="1"/>
</dbReference>
<evidence type="ECO:0000259" key="10">
    <source>
        <dbReference type="PROSITE" id="PS50109"/>
    </source>
</evidence>
<dbReference type="GO" id="GO:0016020">
    <property type="term" value="C:membrane"/>
    <property type="evidence" value="ECO:0007669"/>
    <property type="project" value="InterPro"/>
</dbReference>
<name>A0A6G4XS07_9ACTN</name>
<keyword evidence="8" id="KW-0902">Two-component regulatory system</keyword>
<dbReference type="GO" id="GO:0000155">
    <property type="term" value="F:phosphorelay sensor kinase activity"/>
    <property type="evidence" value="ECO:0007669"/>
    <property type="project" value="InterPro"/>
</dbReference>
<evidence type="ECO:0000313" key="11">
    <source>
        <dbReference type="EMBL" id="NGO80376.1"/>
    </source>
</evidence>
<accession>A0A6G4XS07</accession>
<dbReference type="SUPFAM" id="SSF55874">
    <property type="entry name" value="ATPase domain of HSP90 chaperone/DNA topoisomerase II/histidine kinase"/>
    <property type="match status" value="1"/>
</dbReference>
<feature type="transmembrane region" description="Helical" evidence="9">
    <location>
        <begin position="72"/>
        <end position="94"/>
    </location>
</feature>
<dbReference type="GO" id="GO:0046983">
    <property type="term" value="F:protein dimerization activity"/>
    <property type="evidence" value="ECO:0007669"/>
    <property type="project" value="InterPro"/>
</dbReference>
<evidence type="ECO:0000256" key="4">
    <source>
        <dbReference type="ARBA" id="ARBA00022679"/>
    </source>
</evidence>
<keyword evidence="6 11" id="KW-0418">Kinase</keyword>
<dbReference type="InterPro" id="IPR005467">
    <property type="entry name" value="His_kinase_dom"/>
</dbReference>
<proteinExistence type="predicted"/>
<dbReference type="Pfam" id="PF23539">
    <property type="entry name" value="DUF7134"/>
    <property type="match status" value="1"/>
</dbReference>
<evidence type="ECO:0000256" key="6">
    <source>
        <dbReference type="ARBA" id="ARBA00022777"/>
    </source>
</evidence>
<dbReference type="InterPro" id="IPR003594">
    <property type="entry name" value="HATPase_dom"/>
</dbReference>
<evidence type="ECO:0000256" key="8">
    <source>
        <dbReference type="ARBA" id="ARBA00023012"/>
    </source>
</evidence>
<evidence type="ECO:0000313" key="12">
    <source>
        <dbReference type="Proteomes" id="UP000481109"/>
    </source>
</evidence>
<evidence type="ECO:0000256" key="2">
    <source>
        <dbReference type="ARBA" id="ARBA00012438"/>
    </source>
</evidence>
<reference evidence="11 12" key="1">
    <citation type="submission" date="2020-02" db="EMBL/GenBank/DDBJ databases">
        <title>Whole-genome analyses of novel actinobacteria.</title>
        <authorList>
            <person name="Sahin N."/>
            <person name="Tokatli A."/>
        </authorList>
    </citation>
    <scope>NUCLEOTIDE SEQUENCE [LARGE SCALE GENOMIC DNA]</scope>
    <source>
        <strain evidence="11 12">YC504</strain>
    </source>
</reference>
<dbReference type="PANTHER" id="PTHR24421">
    <property type="entry name" value="NITRATE/NITRITE SENSOR PROTEIN NARX-RELATED"/>
    <property type="match status" value="1"/>
</dbReference>
<feature type="transmembrane region" description="Helical" evidence="9">
    <location>
        <begin position="161"/>
        <end position="180"/>
    </location>
</feature>
<keyword evidence="12" id="KW-1185">Reference proteome</keyword>
<evidence type="ECO:0000256" key="5">
    <source>
        <dbReference type="ARBA" id="ARBA00022741"/>
    </source>
</evidence>
<evidence type="ECO:0000256" key="7">
    <source>
        <dbReference type="ARBA" id="ARBA00022840"/>
    </source>
</evidence>